<proteinExistence type="predicted"/>
<comment type="caution">
    <text evidence="1">The sequence shown here is derived from an EMBL/GenBank/DDBJ whole genome shotgun (WGS) entry which is preliminary data.</text>
</comment>
<reference evidence="1 2" key="1">
    <citation type="submission" date="2021-06" db="EMBL/GenBank/DDBJ databases">
        <title>Caerostris darwini draft genome.</title>
        <authorList>
            <person name="Kono N."/>
            <person name="Arakawa K."/>
        </authorList>
    </citation>
    <scope>NUCLEOTIDE SEQUENCE [LARGE SCALE GENOMIC DNA]</scope>
</reference>
<name>A0AAV4PIB4_9ARAC</name>
<dbReference type="Proteomes" id="UP001054837">
    <property type="component" value="Unassembled WGS sequence"/>
</dbReference>
<gene>
    <name evidence="1" type="ORF">CDAR_23531</name>
</gene>
<evidence type="ECO:0000313" key="2">
    <source>
        <dbReference type="Proteomes" id="UP001054837"/>
    </source>
</evidence>
<accession>A0AAV4PIB4</accession>
<organism evidence="1 2">
    <name type="scientific">Caerostris darwini</name>
    <dbReference type="NCBI Taxonomy" id="1538125"/>
    <lineage>
        <taxon>Eukaryota</taxon>
        <taxon>Metazoa</taxon>
        <taxon>Ecdysozoa</taxon>
        <taxon>Arthropoda</taxon>
        <taxon>Chelicerata</taxon>
        <taxon>Arachnida</taxon>
        <taxon>Araneae</taxon>
        <taxon>Araneomorphae</taxon>
        <taxon>Entelegynae</taxon>
        <taxon>Araneoidea</taxon>
        <taxon>Araneidae</taxon>
        <taxon>Caerostris</taxon>
    </lineage>
</organism>
<evidence type="ECO:0000313" key="1">
    <source>
        <dbReference type="EMBL" id="GIX96811.1"/>
    </source>
</evidence>
<dbReference type="AlphaFoldDB" id="A0AAV4PIB4"/>
<dbReference type="EMBL" id="BPLQ01002968">
    <property type="protein sequence ID" value="GIX96811.1"/>
    <property type="molecule type" value="Genomic_DNA"/>
</dbReference>
<sequence>MHSIYCLFKCGAITKAIDFPFPKCNAPGPSITVDMREDKTCQPNSSPKTISHFRQETICLWALHNVGVRVVRTSCKRLTSRQDDVRSRQQWSGRAMG</sequence>
<protein>
    <submittedName>
        <fullName evidence="1">Uncharacterized protein</fullName>
    </submittedName>
</protein>
<keyword evidence="2" id="KW-1185">Reference proteome</keyword>